<dbReference type="PATRIC" id="fig|1073571.4.peg.2843"/>
<dbReference type="EMBL" id="LN831776">
    <property type="protein sequence ID" value="CQR55071.1"/>
    <property type="molecule type" value="Genomic_DNA"/>
</dbReference>
<name>A0A0E4HA81_9BACL</name>
<reference evidence="2" key="1">
    <citation type="submission" date="2015-03" db="EMBL/GenBank/DDBJ databases">
        <authorList>
            <person name="Wibberg D."/>
        </authorList>
    </citation>
    <scope>NUCLEOTIDE SEQUENCE [LARGE SCALE GENOMIC DNA]</scope>
</reference>
<protein>
    <submittedName>
        <fullName evidence="1">Uncharacterized protein</fullName>
    </submittedName>
</protein>
<dbReference type="AlphaFoldDB" id="A0A0E4HA81"/>
<dbReference type="KEGG" id="pri:PRIO_2667"/>
<evidence type="ECO:0000313" key="1">
    <source>
        <dbReference type="EMBL" id="CQR55071.1"/>
    </source>
</evidence>
<dbReference type="SUPFAM" id="SSF56059">
    <property type="entry name" value="Glutathione synthetase ATP-binding domain-like"/>
    <property type="match status" value="1"/>
</dbReference>
<evidence type="ECO:0000313" key="2">
    <source>
        <dbReference type="Proteomes" id="UP000033163"/>
    </source>
</evidence>
<dbReference type="InterPro" id="IPR026838">
    <property type="entry name" value="YheC/D"/>
</dbReference>
<organism evidence="1 2">
    <name type="scientific">Paenibacillus riograndensis SBR5</name>
    <dbReference type="NCBI Taxonomy" id="1073571"/>
    <lineage>
        <taxon>Bacteria</taxon>
        <taxon>Bacillati</taxon>
        <taxon>Bacillota</taxon>
        <taxon>Bacilli</taxon>
        <taxon>Bacillales</taxon>
        <taxon>Paenibacillaceae</taxon>
        <taxon>Paenibacillus</taxon>
        <taxon>Paenibacillus sonchi group</taxon>
    </lineage>
</organism>
<dbReference type="STRING" id="483937.AMQ84_11060"/>
<dbReference type="Proteomes" id="UP000033163">
    <property type="component" value="Chromosome I"/>
</dbReference>
<proteinExistence type="predicted"/>
<sequence length="306" mass="35391">MYAAATVQDRARAAAKLIFPHGIDAYFSKDCFRIGYSDVVNQGGSNTLTGWESASVKANTANLVQSKWVKTKLLLRSNAVRPFIPDTRKFSRRNLEEMIRSYGMIYVKPERGTYGNGVIRAERSENKGYTYQYEETVRHFDTFEAFHKSLAQKTGKRSYLIQKGIHLLKHNRRRFDIRVMVQLSPKGVWEATGIIGRLGHPRKIVTNYHSGGRPMAIETLLSTHLTRQQLAHLTGELNLLGTRMAAHMQKTYPRIRKIGVDVGLDRSLTPWVIEVNMNPDPYIFNQLKDKSMYRKVMKYRRYWMEK</sequence>
<accession>A0A0E4HA81</accession>
<dbReference type="HOGENOM" id="CLU_044334_2_0_9"/>
<dbReference type="Pfam" id="PF14398">
    <property type="entry name" value="ATPgrasp_YheCD"/>
    <property type="match status" value="1"/>
</dbReference>
<dbReference type="Gene3D" id="3.30.470.20">
    <property type="entry name" value="ATP-grasp fold, B domain"/>
    <property type="match status" value="1"/>
</dbReference>
<gene>
    <name evidence="1" type="ORF">PRIO_2667</name>
</gene>